<organism evidence="1 2">
    <name type="scientific">Gigaspora margarita</name>
    <dbReference type="NCBI Taxonomy" id="4874"/>
    <lineage>
        <taxon>Eukaryota</taxon>
        <taxon>Fungi</taxon>
        <taxon>Fungi incertae sedis</taxon>
        <taxon>Mucoromycota</taxon>
        <taxon>Glomeromycotina</taxon>
        <taxon>Glomeromycetes</taxon>
        <taxon>Diversisporales</taxon>
        <taxon>Gigasporaceae</taxon>
        <taxon>Gigaspora</taxon>
    </lineage>
</organism>
<gene>
    <name evidence="1" type="ORF">GMARGA_LOCUS29356</name>
</gene>
<evidence type="ECO:0000313" key="1">
    <source>
        <dbReference type="EMBL" id="CAG8827289.1"/>
    </source>
</evidence>
<accession>A0ABN7WD79</accession>
<name>A0ABN7WD79_GIGMA</name>
<reference evidence="1 2" key="1">
    <citation type="submission" date="2021-06" db="EMBL/GenBank/DDBJ databases">
        <authorList>
            <person name="Kallberg Y."/>
            <person name="Tangrot J."/>
            <person name="Rosling A."/>
        </authorList>
    </citation>
    <scope>NUCLEOTIDE SEQUENCE [LARGE SCALE GENOMIC DNA]</scope>
    <source>
        <strain evidence="1 2">120-4 pot B 10/14</strain>
    </source>
</reference>
<dbReference type="EMBL" id="CAJVQB010039346">
    <property type="protein sequence ID" value="CAG8827289.1"/>
    <property type="molecule type" value="Genomic_DNA"/>
</dbReference>
<protein>
    <submittedName>
        <fullName evidence="1">37630_t:CDS:1</fullName>
    </submittedName>
</protein>
<sequence length="79" mass="9231">NEDYEIEDPETEEEIEHNLGIIAQFDIENLVFLNNKNFQDNELDKFDKVEHDELMTSNTIEQSVFDIDASELVANLVKE</sequence>
<proteinExistence type="predicted"/>
<feature type="non-terminal residue" evidence="1">
    <location>
        <position position="1"/>
    </location>
</feature>
<keyword evidence="2" id="KW-1185">Reference proteome</keyword>
<comment type="caution">
    <text evidence="1">The sequence shown here is derived from an EMBL/GenBank/DDBJ whole genome shotgun (WGS) entry which is preliminary data.</text>
</comment>
<evidence type="ECO:0000313" key="2">
    <source>
        <dbReference type="Proteomes" id="UP000789901"/>
    </source>
</evidence>
<dbReference type="Proteomes" id="UP000789901">
    <property type="component" value="Unassembled WGS sequence"/>
</dbReference>